<dbReference type="AlphaFoldDB" id="A0A143QS33"/>
<accession>A0A143QS33</accession>
<keyword evidence="2" id="KW-1185">Reference proteome</keyword>
<reference evidence="2" key="2">
    <citation type="submission" date="2016-04" db="EMBL/GenBank/DDBJ databases">
        <title>Complete Genome and Plasmid Sequences for Rhodococcus fascians D188 and Draft Sequences for Rhodococcus spp. Isolates PBTS 1 and PBTS 2.</title>
        <authorList>
            <person name="Stamer R."/>
            <person name="Vereecke D."/>
            <person name="Zhang Y."/>
            <person name="Schilkey F."/>
            <person name="Devitt N."/>
            <person name="Randall J."/>
        </authorList>
    </citation>
    <scope>NUCLEOTIDE SEQUENCE [LARGE SCALE GENOMIC DNA]</scope>
    <source>
        <strain evidence="2">PBTS2</strain>
    </source>
</reference>
<dbReference type="KEGG" id="rhs:A3Q41_04701"/>
<dbReference type="EMBL" id="CP015220">
    <property type="protein sequence ID" value="AMY25965.1"/>
    <property type="molecule type" value="Genomic_DNA"/>
</dbReference>
<organism evidence="1 2">
    <name type="scientific">Rhodococcoides fascians</name>
    <name type="common">Rhodococcus fascians</name>
    <dbReference type="NCBI Taxonomy" id="1828"/>
    <lineage>
        <taxon>Bacteria</taxon>
        <taxon>Bacillati</taxon>
        <taxon>Actinomycetota</taxon>
        <taxon>Actinomycetes</taxon>
        <taxon>Mycobacteriales</taxon>
        <taxon>Nocardiaceae</taxon>
        <taxon>Rhodococcoides</taxon>
    </lineage>
</organism>
<sequence>MTDRSFGLTDNLIHWQMLRDRASAGELSVESDVAQRCDRACEIYLLDLSRMLEMTNGLSRPEAFGNLPSAQQLGAKFHRLAVGEEGSARFVIKQQIEIIKTMREFFRHYFASVEAVDSATAATVEALSPPR</sequence>
<evidence type="ECO:0000313" key="1">
    <source>
        <dbReference type="EMBL" id="AMY25965.1"/>
    </source>
</evidence>
<evidence type="ECO:0000313" key="2">
    <source>
        <dbReference type="Proteomes" id="UP000076038"/>
    </source>
</evidence>
<dbReference type="RefSeq" id="WP_048319969.1">
    <property type="nucleotide sequence ID" value="NZ_CP015220.1"/>
</dbReference>
<dbReference type="PATRIC" id="fig|1653479.3.peg.4755"/>
<gene>
    <name evidence="1" type="ORF">A3Q41_04701</name>
</gene>
<protein>
    <submittedName>
        <fullName evidence="1">Uncharacterized protein</fullName>
    </submittedName>
</protein>
<dbReference type="OrthoDB" id="4463050at2"/>
<name>A0A143QS33_RHOFA</name>
<proteinExistence type="predicted"/>
<dbReference type="Proteomes" id="UP000076038">
    <property type="component" value="Chromosome"/>
</dbReference>
<reference evidence="1 2" key="1">
    <citation type="journal article" date="2016" name="Genome Announc.">
        <title>Complete Genome and Plasmid Sequences for Rhodococcus fascians D188 and Draft Sequences for Rhodococcus Isolates PBTS 1 and PBTS 2.</title>
        <authorList>
            <person name="Stamler R.A."/>
            <person name="Vereecke D."/>
            <person name="Zhang Y."/>
            <person name="Schilkey F."/>
            <person name="Devitt N."/>
            <person name="Randall J.J."/>
        </authorList>
    </citation>
    <scope>NUCLEOTIDE SEQUENCE [LARGE SCALE GENOMIC DNA]</scope>
    <source>
        <strain evidence="1 2">PBTS2</strain>
    </source>
</reference>